<proteinExistence type="predicted"/>
<dbReference type="EMBL" id="JAODUO010001273">
    <property type="protein sequence ID" value="KAK2167453.1"/>
    <property type="molecule type" value="Genomic_DNA"/>
</dbReference>
<evidence type="ECO:0000313" key="2">
    <source>
        <dbReference type="Proteomes" id="UP001209878"/>
    </source>
</evidence>
<dbReference type="Proteomes" id="UP001209878">
    <property type="component" value="Unassembled WGS sequence"/>
</dbReference>
<keyword evidence="2" id="KW-1185">Reference proteome</keyword>
<protein>
    <recommendedName>
        <fullName evidence="3">Reverse transcriptase domain-containing protein</fullName>
    </recommendedName>
</protein>
<evidence type="ECO:0008006" key="3">
    <source>
        <dbReference type="Google" id="ProtNLM"/>
    </source>
</evidence>
<dbReference type="PANTHER" id="PTHR33332">
    <property type="entry name" value="REVERSE TRANSCRIPTASE DOMAIN-CONTAINING PROTEIN"/>
    <property type="match status" value="1"/>
</dbReference>
<name>A0AAD9NG83_RIDPI</name>
<reference evidence="1" key="1">
    <citation type="journal article" date="2023" name="Mol. Biol. Evol.">
        <title>Third-Generation Sequencing Reveals the Adaptive Role of the Epigenome in Three Deep-Sea Polychaetes.</title>
        <authorList>
            <person name="Perez M."/>
            <person name="Aroh O."/>
            <person name="Sun Y."/>
            <person name="Lan Y."/>
            <person name="Juniper S.K."/>
            <person name="Young C.R."/>
            <person name="Angers B."/>
            <person name="Qian P.Y."/>
        </authorList>
    </citation>
    <scope>NUCLEOTIDE SEQUENCE</scope>
    <source>
        <strain evidence="1">R07B-5</strain>
    </source>
</reference>
<evidence type="ECO:0000313" key="1">
    <source>
        <dbReference type="EMBL" id="KAK2167453.1"/>
    </source>
</evidence>
<organism evidence="1 2">
    <name type="scientific">Ridgeia piscesae</name>
    <name type="common">Tubeworm</name>
    <dbReference type="NCBI Taxonomy" id="27915"/>
    <lineage>
        <taxon>Eukaryota</taxon>
        <taxon>Metazoa</taxon>
        <taxon>Spiralia</taxon>
        <taxon>Lophotrochozoa</taxon>
        <taxon>Annelida</taxon>
        <taxon>Polychaeta</taxon>
        <taxon>Sedentaria</taxon>
        <taxon>Canalipalpata</taxon>
        <taxon>Sabellida</taxon>
        <taxon>Siboglinidae</taxon>
        <taxon>Ridgeia</taxon>
    </lineage>
</organism>
<dbReference type="AlphaFoldDB" id="A0AAD9NG83"/>
<sequence>MINDLQTKCDSYKYVDDTCIVYTGSDSQAPNLQEAADAAYLWTIQNNMKINKRKTKELVIDFSKTRTNFPTIRIDGTDTQRVTEAKILGITITSNLTWDAHVDEITRKAGKRLFLLLQLKRSGIPAEDRPSDGIYNGGPVYSGIRMSSMVDLTYIGSPK</sequence>
<accession>A0AAD9NG83</accession>
<comment type="caution">
    <text evidence="1">The sequence shown here is derived from an EMBL/GenBank/DDBJ whole genome shotgun (WGS) entry which is preliminary data.</text>
</comment>
<gene>
    <name evidence="1" type="ORF">NP493_1277g00053</name>
</gene>